<protein>
    <submittedName>
        <fullName evidence="2">DUF624 domain-containing protein</fullName>
    </submittedName>
</protein>
<name>A0A415ERN3_ENTCA</name>
<comment type="caution">
    <text evidence="2">The sequence shown here is derived from an EMBL/GenBank/DDBJ whole genome shotgun (WGS) entry which is preliminary data.</text>
</comment>
<gene>
    <name evidence="2" type="ORF">DW084_12250</name>
</gene>
<evidence type="ECO:0000256" key="1">
    <source>
        <dbReference type="SAM" id="Phobius"/>
    </source>
</evidence>
<proteinExistence type="predicted"/>
<dbReference type="Pfam" id="PF04854">
    <property type="entry name" value="DUF624"/>
    <property type="match status" value="1"/>
</dbReference>
<feature type="transmembrane region" description="Helical" evidence="1">
    <location>
        <begin position="104"/>
        <end position="121"/>
    </location>
</feature>
<keyword evidence="1" id="KW-0472">Membrane</keyword>
<feature type="transmembrane region" description="Helical" evidence="1">
    <location>
        <begin position="20"/>
        <end position="43"/>
    </location>
</feature>
<sequence length="233" mass="26232">MGNERWYRWYGASQAIASMLLLNGYWLLFNLPVLLLALGLIFSSSPRQFLFSLIGLIISFPSILLPATFALFGVMRRWLYYQEPRQAIGGTFWRLYRENYRRSFAAGLFFGSLALLLLGSYRQIDSFQLPLLAVGYLFLSSILLVWLLYFICDSVHLAAPMRLALIKSFFIIFWAPLQTLMLLGLLSGLALLLILINPLLAGLIVGGLGSQCACYSYLRIIQKAQAKAAPADE</sequence>
<feature type="transmembrane region" description="Helical" evidence="1">
    <location>
        <begin position="127"/>
        <end position="152"/>
    </location>
</feature>
<accession>A0A415ERN3</accession>
<dbReference type="AlphaFoldDB" id="A0A415ERN3"/>
<dbReference type="InterPro" id="IPR006938">
    <property type="entry name" value="DUF624"/>
</dbReference>
<feature type="transmembrane region" description="Helical" evidence="1">
    <location>
        <begin position="192"/>
        <end position="218"/>
    </location>
</feature>
<organism evidence="2 3">
    <name type="scientific">Enterococcus casseliflavus</name>
    <name type="common">Enterococcus flavescens</name>
    <dbReference type="NCBI Taxonomy" id="37734"/>
    <lineage>
        <taxon>Bacteria</taxon>
        <taxon>Bacillati</taxon>
        <taxon>Bacillota</taxon>
        <taxon>Bacilli</taxon>
        <taxon>Lactobacillales</taxon>
        <taxon>Enterococcaceae</taxon>
        <taxon>Enterococcus</taxon>
    </lineage>
</organism>
<dbReference type="EMBL" id="QRMZ01000016">
    <property type="protein sequence ID" value="RHK05704.1"/>
    <property type="molecule type" value="Genomic_DNA"/>
</dbReference>
<dbReference type="Proteomes" id="UP000286288">
    <property type="component" value="Unassembled WGS sequence"/>
</dbReference>
<keyword evidence="1" id="KW-0812">Transmembrane</keyword>
<keyword evidence="1" id="KW-1133">Transmembrane helix</keyword>
<feature type="transmembrane region" description="Helical" evidence="1">
    <location>
        <begin position="49"/>
        <end position="75"/>
    </location>
</feature>
<feature type="transmembrane region" description="Helical" evidence="1">
    <location>
        <begin position="164"/>
        <end position="186"/>
    </location>
</feature>
<evidence type="ECO:0000313" key="3">
    <source>
        <dbReference type="Proteomes" id="UP000286288"/>
    </source>
</evidence>
<evidence type="ECO:0000313" key="2">
    <source>
        <dbReference type="EMBL" id="RHK05704.1"/>
    </source>
</evidence>
<reference evidence="2 3" key="1">
    <citation type="submission" date="2018-08" db="EMBL/GenBank/DDBJ databases">
        <title>A genome reference for cultivated species of the human gut microbiota.</title>
        <authorList>
            <person name="Zou Y."/>
            <person name="Xue W."/>
            <person name="Luo G."/>
        </authorList>
    </citation>
    <scope>NUCLEOTIDE SEQUENCE [LARGE SCALE GENOMIC DNA]</scope>
    <source>
        <strain evidence="2 3">AF48-16</strain>
    </source>
</reference>